<sequence length="422" mass="44703">MSRAVWVIARREWRALVSSRAYRFATLVGALALLALSLLPLLLTRAQQESPSTVAVVDEAGGVLEQMRAVEAVLPPALRPPVEWRPAGSSPMAEGARDLTLHIRRAADGELEWVVTGERVDDAVVRGLQQVATPVAVADRSRRLGIEPEVAVSLQAPARVRVESGGAADVTAGAAASVDGPPVGEIMALMLMLMLYMTLTLYGSVVVNGVTAEKGSRVVEMLLVAARPGELLRGKLLGIAAASLVQYAIWAAVGSIAFVLQRGALGAQLSQMLGAPVELQGIPLRLVGYLGLFFVLGFTSFGALFAASASLASRPEESSQTIWPPMVLIVAGYMLAVFSLPDPASRLAVVSSVLPFVGPLVMFVRIALAQPPLVDVALSVGVSTLTAYLTLRLAERVYRTSLLRMRRTSWSAALREGRGAAR</sequence>
<evidence type="ECO:0000256" key="2">
    <source>
        <dbReference type="ARBA" id="ARBA00022692"/>
    </source>
</evidence>
<feature type="transmembrane region" description="Helical" evidence="5">
    <location>
        <begin position="21"/>
        <end position="43"/>
    </location>
</feature>
<evidence type="ECO:0000259" key="6">
    <source>
        <dbReference type="Pfam" id="PF12698"/>
    </source>
</evidence>
<evidence type="ECO:0000313" key="8">
    <source>
        <dbReference type="Proteomes" id="UP001333102"/>
    </source>
</evidence>
<dbReference type="EMBL" id="CP141614">
    <property type="protein sequence ID" value="WRP15511.1"/>
    <property type="molecule type" value="Genomic_DNA"/>
</dbReference>
<dbReference type="InterPro" id="IPR013525">
    <property type="entry name" value="ABC2_TM"/>
</dbReference>
<feature type="transmembrane region" description="Helical" evidence="5">
    <location>
        <begin position="322"/>
        <end position="340"/>
    </location>
</feature>
<keyword evidence="8" id="KW-1185">Reference proteome</keyword>
<keyword evidence="4 5" id="KW-0472">Membrane</keyword>
<name>A0ABZ1BSK7_9FIRM</name>
<comment type="subcellular location">
    <subcellularLocation>
        <location evidence="1">Membrane</location>
        <topology evidence="1">Multi-pass membrane protein</topology>
    </subcellularLocation>
</comment>
<keyword evidence="2 5" id="KW-0812">Transmembrane</keyword>
<keyword evidence="3 5" id="KW-1133">Transmembrane helix</keyword>
<dbReference type="Proteomes" id="UP001333102">
    <property type="component" value="Chromosome"/>
</dbReference>
<evidence type="ECO:0000256" key="3">
    <source>
        <dbReference type="ARBA" id="ARBA00022989"/>
    </source>
</evidence>
<accession>A0ABZ1BSK7</accession>
<evidence type="ECO:0000256" key="5">
    <source>
        <dbReference type="SAM" id="Phobius"/>
    </source>
</evidence>
<feature type="transmembrane region" description="Helical" evidence="5">
    <location>
        <begin position="374"/>
        <end position="394"/>
    </location>
</feature>
<feature type="transmembrane region" description="Helical" evidence="5">
    <location>
        <begin position="186"/>
        <end position="207"/>
    </location>
</feature>
<evidence type="ECO:0000256" key="1">
    <source>
        <dbReference type="ARBA" id="ARBA00004141"/>
    </source>
</evidence>
<organism evidence="7 8">
    <name type="scientific">Geochorda subterranea</name>
    <dbReference type="NCBI Taxonomy" id="3109564"/>
    <lineage>
        <taxon>Bacteria</taxon>
        <taxon>Bacillati</taxon>
        <taxon>Bacillota</taxon>
        <taxon>Limnochordia</taxon>
        <taxon>Limnochordales</taxon>
        <taxon>Geochordaceae</taxon>
        <taxon>Geochorda</taxon>
    </lineage>
</organism>
<feature type="domain" description="ABC-2 type transporter transmembrane" evidence="6">
    <location>
        <begin position="190"/>
        <end position="392"/>
    </location>
</feature>
<evidence type="ECO:0000313" key="7">
    <source>
        <dbReference type="EMBL" id="WRP15511.1"/>
    </source>
</evidence>
<protein>
    <submittedName>
        <fullName evidence="7">ABC transporter permease</fullName>
    </submittedName>
</protein>
<proteinExistence type="predicted"/>
<dbReference type="Pfam" id="PF12698">
    <property type="entry name" value="ABC2_membrane_3"/>
    <property type="match status" value="1"/>
</dbReference>
<feature type="transmembrane region" description="Helical" evidence="5">
    <location>
        <begin position="347"/>
        <end position="368"/>
    </location>
</feature>
<evidence type="ECO:0000256" key="4">
    <source>
        <dbReference type="ARBA" id="ARBA00023136"/>
    </source>
</evidence>
<reference evidence="8" key="1">
    <citation type="submission" date="2023-12" db="EMBL/GenBank/DDBJ databases">
        <title>Novel isolates from deep terrestrial aquifers shed light on the physiology and ecology of the class Limnochordia.</title>
        <authorList>
            <person name="Karnachuk O.V."/>
            <person name="Lukina A.P."/>
            <person name="Avakyan M.R."/>
            <person name="Kadnikov V."/>
            <person name="Begmatov S."/>
            <person name="Beletsky A.V."/>
            <person name="Mardanov A.V."/>
            <person name="Ravin N.V."/>
        </authorList>
    </citation>
    <scope>NUCLEOTIDE SEQUENCE [LARGE SCALE GENOMIC DNA]</scope>
    <source>
        <strain evidence="8">LN</strain>
    </source>
</reference>
<dbReference type="RefSeq" id="WP_324669917.1">
    <property type="nucleotide sequence ID" value="NZ_CP141614.1"/>
</dbReference>
<dbReference type="PANTHER" id="PTHR43471">
    <property type="entry name" value="ABC TRANSPORTER PERMEASE"/>
    <property type="match status" value="1"/>
</dbReference>
<gene>
    <name evidence="7" type="ORF">VLY81_04930</name>
</gene>
<feature type="transmembrane region" description="Helical" evidence="5">
    <location>
        <begin position="286"/>
        <end position="310"/>
    </location>
</feature>